<dbReference type="Pfam" id="PF00374">
    <property type="entry name" value="NiFeSe_Hases"/>
    <property type="match status" value="2"/>
</dbReference>
<name>Q6API2_DESPS</name>
<evidence type="ECO:0000256" key="4">
    <source>
        <dbReference type="ARBA" id="ARBA00022723"/>
    </source>
</evidence>
<dbReference type="SUPFAM" id="SSF56762">
    <property type="entry name" value="HydB/Nqo4-like"/>
    <property type="match status" value="1"/>
</dbReference>
<keyword evidence="8" id="KW-1185">Reference proteome</keyword>
<dbReference type="PANTHER" id="PTHR43600">
    <property type="entry name" value="COENZYME F420 HYDROGENASE, SUBUNIT ALPHA"/>
    <property type="match status" value="1"/>
</dbReference>
<dbReference type="STRING" id="177439.DP1013"/>
<accession>Q6API2</accession>
<dbReference type="AlphaFoldDB" id="Q6API2"/>
<feature type="binding site" evidence="6">
    <location>
        <position position="71"/>
    </location>
    <ligand>
        <name>Ni(2+)</name>
        <dbReference type="ChEBI" id="CHEBI:49786"/>
    </ligand>
</feature>
<dbReference type="InterPro" id="IPR029014">
    <property type="entry name" value="NiFe-Hase_large"/>
</dbReference>
<feature type="binding site" evidence="6">
    <location>
        <position position="68"/>
    </location>
    <ligand>
        <name>Ni(2+)</name>
        <dbReference type="ChEBI" id="CHEBI:49786"/>
    </ligand>
</feature>
<evidence type="ECO:0000313" key="7">
    <source>
        <dbReference type="EMBL" id="CAG35742.1"/>
    </source>
</evidence>
<dbReference type="PANTHER" id="PTHR43600:SF2">
    <property type="entry name" value="F420-NON-REDUCING HYDROGENASE VHU SUBUNIT A"/>
    <property type="match status" value="1"/>
</dbReference>
<evidence type="ECO:0000256" key="1">
    <source>
        <dbReference type="ARBA" id="ARBA00001967"/>
    </source>
</evidence>
<dbReference type="EMBL" id="CR522870">
    <property type="protein sequence ID" value="CAG35742.1"/>
    <property type="molecule type" value="Genomic_DNA"/>
</dbReference>
<dbReference type="Proteomes" id="UP000000602">
    <property type="component" value="Chromosome"/>
</dbReference>
<keyword evidence="3 6" id="KW-0533">Nickel</keyword>
<comment type="cofactor">
    <cofactor evidence="6">
        <name>Fe cation</name>
        <dbReference type="ChEBI" id="CHEBI:24875"/>
    </cofactor>
</comment>
<comment type="similarity">
    <text evidence="2">Belongs to the [NiFe]/[NiFeSe] hydrogenase large subunit family.</text>
</comment>
<dbReference type="GO" id="GO:0016491">
    <property type="term" value="F:oxidoreductase activity"/>
    <property type="evidence" value="ECO:0007669"/>
    <property type="project" value="UniProtKB-KW"/>
</dbReference>
<feature type="binding site" evidence="6">
    <location>
        <position position="71"/>
    </location>
    <ligand>
        <name>Fe cation</name>
        <dbReference type="ChEBI" id="CHEBI:24875"/>
    </ligand>
</feature>
<protein>
    <submittedName>
        <fullName evidence="7">Probable methylviologen-reducing hydrogenase, alpha chain</fullName>
    </submittedName>
</protein>
<keyword evidence="6" id="KW-0408">Iron</keyword>
<dbReference type="InterPro" id="IPR001501">
    <property type="entry name" value="Ni-dep_hyd_lsu"/>
</dbReference>
<evidence type="ECO:0000256" key="6">
    <source>
        <dbReference type="PIRSR" id="PIRSR601501-1"/>
    </source>
</evidence>
<keyword evidence="5" id="KW-0560">Oxidoreductase</keyword>
<reference evidence="8" key="1">
    <citation type="journal article" date="2004" name="Environ. Microbiol.">
        <title>The genome of Desulfotalea psychrophila, a sulfate-reducing bacterium from permanently cold Arctic sediments.</title>
        <authorList>
            <person name="Rabus R."/>
            <person name="Ruepp A."/>
            <person name="Frickey T."/>
            <person name="Rattei T."/>
            <person name="Fartmann B."/>
            <person name="Stark M."/>
            <person name="Bauer M."/>
            <person name="Zibat A."/>
            <person name="Lombardot T."/>
            <person name="Becker I."/>
            <person name="Amann J."/>
            <person name="Gellner K."/>
            <person name="Teeling H."/>
            <person name="Leuschner W.D."/>
            <person name="Gloeckner F.-O."/>
            <person name="Lupas A.N."/>
            <person name="Amann R."/>
            <person name="Klenk H.-P."/>
        </authorList>
    </citation>
    <scope>NUCLEOTIDE SEQUENCE [LARGE SCALE GENOMIC DNA]</scope>
    <source>
        <strain evidence="8">DSM 12343 / LSv54</strain>
    </source>
</reference>
<feature type="binding site" evidence="6">
    <location>
        <position position="49"/>
    </location>
    <ligand>
        <name>Mg(2+)</name>
        <dbReference type="ChEBI" id="CHEBI:18420"/>
    </ligand>
</feature>
<organism evidence="7 8">
    <name type="scientific">Desulfotalea psychrophila (strain LSv54 / DSM 12343)</name>
    <dbReference type="NCBI Taxonomy" id="177439"/>
    <lineage>
        <taxon>Bacteria</taxon>
        <taxon>Pseudomonadati</taxon>
        <taxon>Thermodesulfobacteriota</taxon>
        <taxon>Desulfobulbia</taxon>
        <taxon>Desulfobulbales</taxon>
        <taxon>Desulfocapsaceae</taxon>
        <taxon>Desulfotalea</taxon>
    </lineage>
</organism>
<feature type="binding site" evidence="6">
    <location>
        <position position="411"/>
    </location>
    <ligand>
        <name>Mg(2+)</name>
        <dbReference type="ChEBI" id="CHEBI:18420"/>
    </ligand>
</feature>
<evidence type="ECO:0000256" key="2">
    <source>
        <dbReference type="ARBA" id="ARBA00009292"/>
    </source>
</evidence>
<sequence length="456" mass="50803">MLRRTKMGKVLTIAPVTRIEGHAKIAIHLDDTGNVENAFLHIQSLRGFEKFIEGRPAEEVPRLVNRICGICPWMHHIASNKAVDRCFDVTPTATGYKLRELCQVLAHVNDKILHFFFLAAPDFVLGPDADHSVRNVMGVVKAAPELASKVVKMRQLGQMMLEKFAGKAIHPIAGVVGGFSKPMVEEERKELLEGARTLLDFSTYALDFAINNVFSKYMDVIGELGVIKTGFLGTVDRQDGSLRLFDGNLRMMKADGSFEEFQNRDYADHIGEHTVPWGYSKMPYAKFWNEGFDMSLGAPKGIYRSNTLARINVCDKISTPKAQAALEAFRELFGRPAQQTLLYHYARLIEMVYACERTIELLEWDGITDPHVRAEVTPRAGRGVGVVEAPRGTLIHDYTTDDDGCVTSANLIVGTTHNIAPMNMSVRQAASSLIKDGKYDEGILNRVEMAVRAYDP</sequence>
<dbReference type="eggNOG" id="COG3259">
    <property type="taxonomic scope" value="Bacteria"/>
</dbReference>
<evidence type="ECO:0000256" key="3">
    <source>
        <dbReference type="ARBA" id="ARBA00022596"/>
    </source>
</evidence>
<dbReference type="KEGG" id="dps:DP1013"/>
<gene>
    <name evidence="7" type="ordered locus">DP1013</name>
</gene>
<proteinExistence type="inferred from homology"/>
<dbReference type="GO" id="GO:0016151">
    <property type="term" value="F:nickel cation binding"/>
    <property type="evidence" value="ECO:0007669"/>
    <property type="project" value="InterPro"/>
</dbReference>
<evidence type="ECO:0000256" key="5">
    <source>
        <dbReference type="ARBA" id="ARBA00023002"/>
    </source>
</evidence>
<keyword evidence="6" id="KW-0460">Magnesium</keyword>
<dbReference type="HOGENOM" id="CLU_044556_0_0_7"/>
<comment type="cofactor">
    <cofactor evidence="1 6">
        <name>Ni(2+)</name>
        <dbReference type="ChEBI" id="CHEBI:49786"/>
    </cofactor>
</comment>
<dbReference type="Gene3D" id="1.10.645.10">
    <property type="entry name" value="Cytochrome-c3 Hydrogenase, chain B"/>
    <property type="match status" value="1"/>
</dbReference>
<evidence type="ECO:0000313" key="8">
    <source>
        <dbReference type="Proteomes" id="UP000000602"/>
    </source>
</evidence>
<keyword evidence="4 6" id="KW-0479">Metal-binding</keyword>